<feature type="region of interest" description="Disordered" evidence="1">
    <location>
        <begin position="1"/>
        <end position="24"/>
    </location>
</feature>
<dbReference type="PANTHER" id="PTHR33604:SF3">
    <property type="entry name" value="OSJNBA0004B13.7 PROTEIN"/>
    <property type="match status" value="1"/>
</dbReference>
<feature type="transmembrane region" description="Helical" evidence="2">
    <location>
        <begin position="42"/>
        <end position="60"/>
    </location>
</feature>
<accession>A0A8E2JIC7</accession>
<feature type="compositionally biased region" description="Low complexity" evidence="1">
    <location>
        <begin position="714"/>
        <end position="728"/>
    </location>
</feature>
<dbReference type="AlphaFoldDB" id="A0A8E2JIC7"/>
<protein>
    <recommendedName>
        <fullName evidence="5">Glycosyltransferase 2</fullName>
    </recommendedName>
</protein>
<keyword evidence="4" id="KW-1185">Reference proteome</keyword>
<feature type="region of interest" description="Disordered" evidence="1">
    <location>
        <begin position="84"/>
        <end position="105"/>
    </location>
</feature>
<keyword evidence="2" id="KW-0472">Membrane</keyword>
<evidence type="ECO:0000313" key="3">
    <source>
        <dbReference type="EMBL" id="OCK83699.1"/>
    </source>
</evidence>
<gene>
    <name evidence="3" type="ORF">K432DRAFT_290584</name>
</gene>
<evidence type="ECO:0008006" key="5">
    <source>
        <dbReference type="Google" id="ProtNLM"/>
    </source>
</evidence>
<name>A0A8E2JIC7_9PEZI</name>
<dbReference type="EMBL" id="KV744855">
    <property type="protein sequence ID" value="OCK83699.1"/>
    <property type="molecule type" value="Genomic_DNA"/>
</dbReference>
<reference evidence="3 4" key="1">
    <citation type="journal article" date="2016" name="Nat. Commun.">
        <title>Ectomycorrhizal ecology is imprinted in the genome of the dominant symbiotic fungus Cenococcum geophilum.</title>
        <authorList>
            <consortium name="DOE Joint Genome Institute"/>
            <person name="Peter M."/>
            <person name="Kohler A."/>
            <person name="Ohm R.A."/>
            <person name="Kuo A."/>
            <person name="Krutzmann J."/>
            <person name="Morin E."/>
            <person name="Arend M."/>
            <person name="Barry K.W."/>
            <person name="Binder M."/>
            <person name="Choi C."/>
            <person name="Clum A."/>
            <person name="Copeland A."/>
            <person name="Grisel N."/>
            <person name="Haridas S."/>
            <person name="Kipfer T."/>
            <person name="LaButti K."/>
            <person name="Lindquist E."/>
            <person name="Lipzen A."/>
            <person name="Maire R."/>
            <person name="Meier B."/>
            <person name="Mihaltcheva S."/>
            <person name="Molinier V."/>
            <person name="Murat C."/>
            <person name="Poggeler S."/>
            <person name="Quandt C.A."/>
            <person name="Sperisen C."/>
            <person name="Tritt A."/>
            <person name="Tisserant E."/>
            <person name="Crous P.W."/>
            <person name="Henrissat B."/>
            <person name="Nehls U."/>
            <person name="Egli S."/>
            <person name="Spatafora J.W."/>
            <person name="Grigoriev I.V."/>
            <person name="Martin F.M."/>
        </authorList>
    </citation>
    <scope>NUCLEOTIDE SEQUENCE [LARGE SCALE GENOMIC DNA]</scope>
    <source>
        <strain evidence="3 4">CBS 459.81</strain>
    </source>
</reference>
<proteinExistence type="predicted"/>
<feature type="region of interest" description="Disordered" evidence="1">
    <location>
        <begin position="566"/>
        <end position="600"/>
    </location>
</feature>
<keyword evidence="2" id="KW-0812">Transmembrane</keyword>
<feature type="compositionally biased region" description="Basic and acidic residues" evidence="1">
    <location>
        <begin position="12"/>
        <end position="21"/>
    </location>
</feature>
<dbReference type="Proteomes" id="UP000250266">
    <property type="component" value="Unassembled WGS sequence"/>
</dbReference>
<dbReference type="PANTHER" id="PTHR33604">
    <property type="entry name" value="OSJNBA0004B13.7 PROTEIN"/>
    <property type="match status" value="1"/>
</dbReference>
<dbReference type="OrthoDB" id="5397682at2759"/>
<sequence>MISRTIFPSDEELGKRDDDHKPRRAPLSSILKAPLRWRKRRILLTLVGIYLLYVFIHNIATDSGKKMGRVPGSKITVPIGRTTLQTQTEPVGPPPGIKSAKDEAAPPPQTYNGQVRFYKLAVSLHGAATTLGWRHMNRNVLFAISSLKSASVLLPMVCEMARWNRNYVHVAFMGRDAIQLDDLLEINGIDKEKCDVYWHDARADYSEYSSNIRAEGSVAAAMNHIHSFLHPQVAIIDDTVQEDAFFVRGMRAKAKEQNLPIIEIPKDGSENFMWITRLDSGSLRSWHQATIDILIHAPLDSSGSLIRLFKSIQRADYTGLKPPRLIVELPTSLDPPTQQYLEHLEWPPSTQDSPLASNEIVLRHRISSQRTSPEEASIRFLESFYPANPASSHVLLLSPQAQLSPLYYHYLKYNLLEFKYSSYSADQSGNLLGISLDLPPHLLDGISPLKAPRPADMNNAIYHTTKGVSSVPFLWQAPNSNAALYFGDKWIELHSFLTSRMAAEHLKSKTAPRAKIVSEFVPAWMEYVLEFMRTRGYSLLYPGTISGENLVTIHNELYHLPEEFMTPSTPKEKGMEAEPPELTEQPFLTDASPPAPPDNYEPPLVPPSRPLHSALPFDGDLPEIPHLPYLLHTGESLPPENVTIVAETFATKFRLEVGGCKPVPEGKRRKIIPGSARDLFCSGDDNENDFEDEDAIPNLDPEARVNPMVESKKSSITPSVSPIPTSTTDYGVRATKAAA</sequence>
<feature type="region of interest" description="Disordered" evidence="1">
    <location>
        <begin position="710"/>
        <end position="739"/>
    </location>
</feature>
<organism evidence="3 4">
    <name type="scientific">Lepidopterella palustris CBS 459.81</name>
    <dbReference type="NCBI Taxonomy" id="1314670"/>
    <lineage>
        <taxon>Eukaryota</taxon>
        <taxon>Fungi</taxon>
        <taxon>Dikarya</taxon>
        <taxon>Ascomycota</taxon>
        <taxon>Pezizomycotina</taxon>
        <taxon>Dothideomycetes</taxon>
        <taxon>Pleosporomycetidae</taxon>
        <taxon>Mytilinidiales</taxon>
        <taxon>Argynnaceae</taxon>
        <taxon>Lepidopterella</taxon>
    </lineage>
</organism>
<keyword evidence="2" id="KW-1133">Transmembrane helix</keyword>
<evidence type="ECO:0000256" key="2">
    <source>
        <dbReference type="SAM" id="Phobius"/>
    </source>
</evidence>
<evidence type="ECO:0000313" key="4">
    <source>
        <dbReference type="Proteomes" id="UP000250266"/>
    </source>
</evidence>
<evidence type="ECO:0000256" key="1">
    <source>
        <dbReference type="SAM" id="MobiDB-lite"/>
    </source>
</evidence>